<comment type="pathway">
    <text evidence="1 9">Amino-acid degradation; L-proline degradation into L-glutamate; L-glutamate from L-proline: step 2/2.</text>
</comment>
<sequence>MSFAFRSSGIRFSSRQASSLFPTFVAGKGISVPSAYRTSQFSIPALPKIINEPMRDYPPGSSDRLKMLEAIETIKSNGPYHVNLVINGKEVKGQSIENQLNPSNKDTICTYETASDSQAIEGALQAQKEWSSLPIYDRQAVFLKAADLITNKYRYLIMASTMLGQGKNIWQAEIDAAAEAADFLRFNVKYSSEIYKSQPPENSPGIWNHVQYRPLEGFVYAVSPFNFTAIGLNLSAAPALMGNTVVWKPSDSAVLSNYIMYKVLEEAGLPAGVIQFIPGNPVSVSKQVFSHPDFGALHFTGSTKVFKQLWKTIGNNIDIYKSYPRIVGETGGKNFHLLHTSADVDNVVNQTARGAFEYQGQKCSACSRVYVPHSLWPEFSEKLVNTISTIKIGDISDPENFMGPVINQNAFNKIQGYIDYANSSSDCKVLAGGSYDSSKGYFINPTFVQTTNLEDKLLKEEIFGPVLTAYVYPDADFAQMVDYINKSNVYGLTGSIFAQSREAIVYATENLKNAAGNFYINDKCTGAVVGQQPFGGSRASGTNDKAGSANILSRFVSPRSVKEAFLPISTIEYPSNLV</sequence>
<evidence type="ECO:0000256" key="10">
    <source>
        <dbReference type="RuleBase" id="RU366030"/>
    </source>
</evidence>
<evidence type="ECO:0000256" key="9">
    <source>
        <dbReference type="RuleBase" id="RU366016"/>
    </source>
</evidence>
<dbReference type="InterPro" id="IPR050485">
    <property type="entry name" value="Proline_metab_enzyme"/>
</dbReference>
<evidence type="ECO:0000256" key="8">
    <source>
        <dbReference type="RuleBase" id="RU003345"/>
    </source>
</evidence>
<dbReference type="Proteomes" id="UP000245609">
    <property type="component" value="Unassembled WGS sequence"/>
</dbReference>
<dbReference type="Gene3D" id="3.40.605.10">
    <property type="entry name" value="Aldehyde Dehydrogenase, Chain A, domain 1"/>
    <property type="match status" value="1"/>
</dbReference>
<evidence type="ECO:0000313" key="13">
    <source>
        <dbReference type="Proteomes" id="UP000245609"/>
    </source>
</evidence>
<dbReference type="STRING" id="133381.A0A2T9ZDG9"/>
<evidence type="ECO:0000313" key="12">
    <source>
        <dbReference type="EMBL" id="PVV02625.1"/>
    </source>
</evidence>
<dbReference type="FunFam" id="3.40.309.10:FF:000005">
    <property type="entry name" value="1-pyrroline-5-carboxylate dehydrogenase 1"/>
    <property type="match status" value="1"/>
</dbReference>
<dbReference type="InterPro" id="IPR016162">
    <property type="entry name" value="Ald_DH_N"/>
</dbReference>
<keyword evidence="5 9" id="KW-0642">Proline metabolism</keyword>
<comment type="catalytic activity">
    <reaction evidence="6 9">
        <text>L-glutamate 5-semialdehyde + NAD(+) + H2O = L-glutamate + NADH + 2 H(+)</text>
        <dbReference type="Rhea" id="RHEA:30235"/>
        <dbReference type="ChEBI" id="CHEBI:15377"/>
        <dbReference type="ChEBI" id="CHEBI:15378"/>
        <dbReference type="ChEBI" id="CHEBI:29985"/>
        <dbReference type="ChEBI" id="CHEBI:57540"/>
        <dbReference type="ChEBI" id="CHEBI:57945"/>
        <dbReference type="ChEBI" id="CHEBI:58066"/>
        <dbReference type="EC" id="1.2.1.88"/>
    </reaction>
</comment>
<evidence type="ECO:0000256" key="4">
    <source>
        <dbReference type="ARBA" id="ARBA00023027"/>
    </source>
</evidence>
<organism evidence="12 13">
    <name type="scientific">Smittium megazygosporum</name>
    <dbReference type="NCBI Taxonomy" id="133381"/>
    <lineage>
        <taxon>Eukaryota</taxon>
        <taxon>Fungi</taxon>
        <taxon>Fungi incertae sedis</taxon>
        <taxon>Zoopagomycota</taxon>
        <taxon>Kickxellomycotina</taxon>
        <taxon>Harpellomycetes</taxon>
        <taxon>Harpellales</taxon>
        <taxon>Legeriomycetaceae</taxon>
        <taxon>Smittium</taxon>
    </lineage>
</organism>
<evidence type="ECO:0000256" key="3">
    <source>
        <dbReference type="ARBA" id="ARBA00023002"/>
    </source>
</evidence>
<evidence type="ECO:0000256" key="1">
    <source>
        <dbReference type="ARBA" id="ARBA00004786"/>
    </source>
</evidence>
<dbReference type="InterPro" id="IPR005931">
    <property type="entry name" value="P5CDH/ALDH4A1"/>
</dbReference>
<keyword evidence="3 8" id="KW-0560">Oxidoreductase</keyword>
<feature type="domain" description="Aldehyde dehydrogenase" evidence="11">
    <location>
        <begin position="98"/>
        <end position="559"/>
    </location>
</feature>
<dbReference type="GO" id="GO:0005759">
    <property type="term" value="C:mitochondrial matrix"/>
    <property type="evidence" value="ECO:0007669"/>
    <property type="project" value="TreeGrafter"/>
</dbReference>
<dbReference type="AlphaFoldDB" id="A0A2T9ZDG9"/>
<accession>A0A2T9ZDG9</accession>
<dbReference type="FunFam" id="3.40.605.10:FF:000006">
    <property type="entry name" value="1-pyrroline-5-carboxylate dehydrogenase"/>
    <property type="match status" value="1"/>
</dbReference>
<dbReference type="InterPro" id="IPR016160">
    <property type="entry name" value="Ald_DH_CS_CYS"/>
</dbReference>
<dbReference type="CDD" id="cd07123">
    <property type="entry name" value="ALDH_F4-17_P5CDH"/>
    <property type="match status" value="1"/>
</dbReference>
<dbReference type="SUPFAM" id="SSF53720">
    <property type="entry name" value="ALDH-like"/>
    <property type="match status" value="1"/>
</dbReference>
<dbReference type="UniPathway" id="UPA00261">
    <property type="reaction ID" value="UER00374"/>
</dbReference>
<dbReference type="NCBIfam" id="TIGR01236">
    <property type="entry name" value="D1pyr5carbox1"/>
    <property type="match status" value="1"/>
</dbReference>
<dbReference type="PROSITE" id="PS00687">
    <property type="entry name" value="ALDEHYDE_DEHYDR_GLU"/>
    <property type="match status" value="1"/>
</dbReference>
<reference evidence="12 13" key="1">
    <citation type="journal article" date="2018" name="MBio">
        <title>Comparative Genomics Reveals the Core Gene Toolbox for the Fungus-Insect Symbiosis.</title>
        <authorList>
            <person name="Wang Y."/>
            <person name="Stata M."/>
            <person name="Wang W."/>
            <person name="Stajich J.E."/>
            <person name="White M.M."/>
            <person name="Moncalvo J.M."/>
        </authorList>
    </citation>
    <scope>NUCLEOTIDE SEQUENCE [LARGE SCALE GENOMIC DNA]</scope>
    <source>
        <strain evidence="12 13">SC-DP-2</strain>
    </source>
</reference>
<dbReference type="InterPro" id="IPR016163">
    <property type="entry name" value="Ald_DH_C"/>
</dbReference>
<protein>
    <recommendedName>
        <fullName evidence="9 10">Multifunctional fusion protein</fullName>
    </recommendedName>
    <domain>
        <recommendedName>
            <fullName evidence="10">Delta-1-pyrroline-5-carboxylate dehydrogenase</fullName>
            <shortName evidence="10">P5C dehydrogenase</shortName>
        </recommendedName>
        <alternativeName>
            <fullName evidence="9">L-glutamate gamma-semialdehyde dehydrogenase</fullName>
        </alternativeName>
    </domain>
    <domain>
        <recommendedName>
            <fullName evidence="9">L-glutamate gamma-semialdehyde dehydrogenase</fullName>
            <ecNumber evidence="9">1.2.1.88</ecNumber>
        </recommendedName>
    </domain>
</protein>
<dbReference type="GO" id="GO:0003842">
    <property type="term" value="F:L-glutamate gamma-semialdehyde dehydrogenase activity"/>
    <property type="evidence" value="ECO:0007669"/>
    <property type="project" value="UniProtKB-UniRule"/>
</dbReference>
<dbReference type="PANTHER" id="PTHR42862:SF1">
    <property type="entry name" value="DELTA-1-PYRROLINE-5-CARBOXYLATE DEHYDROGENASE 2, ISOFORM A-RELATED"/>
    <property type="match status" value="1"/>
</dbReference>
<keyword evidence="4 9" id="KW-0520">NAD</keyword>
<comment type="similarity">
    <text evidence="2 8">Belongs to the aldehyde dehydrogenase family.</text>
</comment>
<dbReference type="Pfam" id="PF00171">
    <property type="entry name" value="Aldedh"/>
    <property type="match status" value="1"/>
</dbReference>
<keyword evidence="13" id="KW-1185">Reference proteome</keyword>
<evidence type="ECO:0000259" key="11">
    <source>
        <dbReference type="Pfam" id="PF00171"/>
    </source>
</evidence>
<feature type="active site" evidence="7">
    <location>
        <position position="329"/>
    </location>
</feature>
<dbReference type="Gene3D" id="3.40.309.10">
    <property type="entry name" value="Aldehyde Dehydrogenase, Chain A, domain 2"/>
    <property type="match status" value="1"/>
</dbReference>
<gene>
    <name evidence="12" type="ORF">BB560_002919</name>
</gene>
<proteinExistence type="inferred from homology"/>
<dbReference type="InterPro" id="IPR029510">
    <property type="entry name" value="Ald_DH_CS_GLU"/>
</dbReference>
<comment type="caution">
    <text evidence="12">The sequence shown here is derived from an EMBL/GenBank/DDBJ whole genome shotgun (WGS) entry which is preliminary data.</text>
</comment>
<dbReference type="EMBL" id="MBFS01000379">
    <property type="protein sequence ID" value="PVV02625.1"/>
    <property type="molecule type" value="Genomic_DNA"/>
</dbReference>
<evidence type="ECO:0000256" key="6">
    <source>
        <dbReference type="ARBA" id="ARBA00048142"/>
    </source>
</evidence>
<name>A0A2T9ZDG9_9FUNG</name>
<dbReference type="GO" id="GO:0010133">
    <property type="term" value="P:L-proline catabolic process to L-glutamate"/>
    <property type="evidence" value="ECO:0007669"/>
    <property type="project" value="UniProtKB-UniRule"/>
</dbReference>
<evidence type="ECO:0000256" key="7">
    <source>
        <dbReference type="PROSITE-ProRule" id="PRU10007"/>
    </source>
</evidence>
<dbReference type="PROSITE" id="PS00070">
    <property type="entry name" value="ALDEHYDE_DEHYDR_CYS"/>
    <property type="match status" value="1"/>
</dbReference>
<dbReference type="InterPro" id="IPR015590">
    <property type="entry name" value="Aldehyde_DH_dom"/>
</dbReference>
<evidence type="ECO:0000256" key="2">
    <source>
        <dbReference type="ARBA" id="ARBA00009986"/>
    </source>
</evidence>
<dbReference type="InterPro" id="IPR016161">
    <property type="entry name" value="Ald_DH/histidinol_DH"/>
</dbReference>
<dbReference type="EC" id="1.2.1.88" evidence="9"/>
<dbReference type="OrthoDB" id="5322683at2759"/>
<dbReference type="PANTHER" id="PTHR42862">
    <property type="entry name" value="DELTA-1-PYRROLINE-5-CARBOXYLATE DEHYDROGENASE 1, ISOFORM A-RELATED"/>
    <property type="match status" value="1"/>
</dbReference>
<evidence type="ECO:0000256" key="5">
    <source>
        <dbReference type="ARBA" id="ARBA00023062"/>
    </source>
</evidence>